<dbReference type="AlphaFoldDB" id="A0AAN7SMD2"/>
<gene>
    <name evidence="1" type="ORF">RN001_012240</name>
</gene>
<evidence type="ECO:0000313" key="2">
    <source>
        <dbReference type="Proteomes" id="UP001353858"/>
    </source>
</evidence>
<name>A0AAN7SMD2_9COLE</name>
<reference evidence="2" key="1">
    <citation type="submission" date="2023-01" db="EMBL/GenBank/DDBJ databases">
        <title>Key to firefly adult light organ development and bioluminescence: homeobox transcription factors regulate luciferase expression and transportation to peroxisome.</title>
        <authorList>
            <person name="Fu X."/>
        </authorList>
    </citation>
    <scope>NUCLEOTIDE SEQUENCE [LARGE SCALE GENOMIC DNA]</scope>
</reference>
<proteinExistence type="predicted"/>
<comment type="caution">
    <text evidence="1">The sequence shown here is derived from an EMBL/GenBank/DDBJ whole genome shotgun (WGS) entry which is preliminary data.</text>
</comment>
<sequence length="178" mass="20881">MRSTQRIANNAWSLLHNLNTNTAECYNSLVAKFVGAKRINFSQKGSYEIRCHAAAVSFNNPANYHKLIQLYKKKRIRCAGPDFNYGLNIDDNPDMERDSYEKLKNTFLKNLYSVDIAEVERNTRDQSLSELWIRERKIRLTASNFGRIFSIKQKTITKYYIFLTVILKITYLHRKTQS</sequence>
<evidence type="ECO:0000313" key="1">
    <source>
        <dbReference type="EMBL" id="KAK4875818.1"/>
    </source>
</evidence>
<organism evidence="1 2">
    <name type="scientific">Aquatica leii</name>
    <dbReference type="NCBI Taxonomy" id="1421715"/>
    <lineage>
        <taxon>Eukaryota</taxon>
        <taxon>Metazoa</taxon>
        <taxon>Ecdysozoa</taxon>
        <taxon>Arthropoda</taxon>
        <taxon>Hexapoda</taxon>
        <taxon>Insecta</taxon>
        <taxon>Pterygota</taxon>
        <taxon>Neoptera</taxon>
        <taxon>Endopterygota</taxon>
        <taxon>Coleoptera</taxon>
        <taxon>Polyphaga</taxon>
        <taxon>Elateriformia</taxon>
        <taxon>Elateroidea</taxon>
        <taxon>Lampyridae</taxon>
        <taxon>Luciolinae</taxon>
        <taxon>Aquatica</taxon>
    </lineage>
</organism>
<dbReference type="Proteomes" id="UP001353858">
    <property type="component" value="Unassembled WGS sequence"/>
</dbReference>
<keyword evidence="2" id="KW-1185">Reference proteome</keyword>
<dbReference type="EMBL" id="JARPUR010000005">
    <property type="protein sequence ID" value="KAK4875818.1"/>
    <property type="molecule type" value="Genomic_DNA"/>
</dbReference>
<protein>
    <submittedName>
        <fullName evidence="1">Uncharacterized protein</fullName>
    </submittedName>
</protein>
<accession>A0AAN7SMD2</accession>